<reference evidence="2 3" key="1">
    <citation type="journal article" date="2016" name="Environ. Microbiol.">
        <title>Genomic resolution of a cold subsurface aquifer community provides metabolic insights for novel microbes adapted to high CO concentrations.</title>
        <authorList>
            <person name="Probst A.J."/>
            <person name="Castelle C.J."/>
            <person name="Singh A."/>
            <person name="Brown C.T."/>
            <person name="Anantharaman K."/>
            <person name="Sharon I."/>
            <person name="Hug L.A."/>
            <person name="Burstein D."/>
            <person name="Emerson J.B."/>
            <person name="Thomas B.C."/>
            <person name="Banfield J.F."/>
        </authorList>
    </citation>
    <scope>NUCLEOTIDE SEQUENCE [LARGE SCALE GENOMIC DNA]</scope>
    <source>
        <strain evidence="2">CG1_02_38_46</strain>
    </source>
</reference>
<dbReference type="AlphaFoldDB" id="A0A1J4SF20"/>
<keyword evidence="1" id="KW-0472">Membrane</keyword>
<gene>
    <name evidence="2" type="ORF">AUJ66_03790</name>
</gene>
<organism evidence="2 3">
    <name type="scientific">Candidatus Desantisbacteria bacterium CG1_02_38_46</name>
    <dbReference type="NCBI Taxonomy" id="1817893"/>
    <lineage>
        <taxon>Bacteria</taxon>
        <taxon>Candidatus Desantisiibacteriota</taxon>
    </lineage>
</organism>
<dbReference type="Proteomes" id="UP000182278">
    <property type="component" value="Unassembled WGS sequence"/>
</dbReference>
<keyword evidence="1" id="KW-0812">Transmembrane</keyword>
<dbReference type="PROSITE" id="PS00409">
    <property type="entry name" value="PROKAR_NTER_METHYL"/>
    <property type="match status" value="1"/>
</dbReference>
<name>A0A1J4SF20_9BACT</name>
<accession>A0A1J4SF20</accession>
<sequence length="148" mass="16449">MMKKQKGLTLVEVVISAAIFLVSIFGIIYLFPRGMHALARAREQTQVTNLGQEKIEEIRNIPYLNITAGDSFTTPPYKNNTLSDTVALESLYVGRTVTVESVDDPRDGTGAADVDGDVHDYKKIGIILQWNSRGENHEIQLSTIVTKR</sequence>
<dbReference type="STRING" id="1817893.AUJ66_03790"/>
<dbReference type="EMBL" id="MNUO01000054">
    <property type="protein sequence ID" value="OIN97282.1"/>
    <property type="molecule type" value="Genomic_DNA"/>
</dbReference>
<evidence type="ECO:0000256" key="1">
    <source>
        <dbReference type="SAM" id="Phobius"/>
    </source>
</evidence>
<evidence type="ECO:0000313" key="3">
    <source>
        <dbReference type="Proteomes" id="UP000182278"/>
    </source>
</evidence>
<feature type="transmembrane region" description="Helical" evidence="1">
    <location>
        <begin position="7"/>
        <end position="31"/>
    </location>
</feature>
<evidence type="ECO:0008006" key="4">
    <source>
        <dbReference type="Google" id="ProtNLM"/>
    </source>
</evidence>
<proteinExistence type="predicted"/>
<protein>
    <recommendedName>
        <fullName evidence="4">Prepilin-type N-terminal cleavage/methylation domain-containing protein</fullName>
    </recommendedName>
</protein>
<dbReference type="Pfam" id="PF07963">
    <property type="entry name" value="N_methyl"/>
    <property type="match status" value="1"/>
</dbReference>
<dbReference type="InterPro" id="IPR012902">
    <property type="entry name" value="N_methyl_site"/>
</dbReference>
<keyword evidence="1" id="KW-1133">Transmembrane helix</keyword>
<comment type="caution">
    <text evidence="2">The sequence shown here is derived from an EMBL/GenBank/DDBJ whole genome shotgun (WGS) entry which is preliminary data.</text>
</comment>
<evidence type="ECO:0000313" key="2">
    <source>
        <dbReference type="EMBL" id="OIN97282.1"/>
    </source>
</evidence>